<dbReference type="AlphaFoldDB" id="A0A074RHV2"/>
<evidence type="ECO:0000313" key="2">
    <source>
        <dbReference type="EMBL" id="KEP44990.1"/>
    </source>
</evidence>
<feature type="compositionally biased region" description="Basic residues" evidence="1">
    <location>
        <begin position="116"/>
        <end position="126"/>
    </location>
</feature>
<name>A0A074RHV2_9AGAM</name>
<accession>A0A074RHV2</accession>
<dbReference type="HOGENOM" id="CLU_800676_0_0_1"/>
<dbReference type="OrthoDB" id="3280512at2759"/>
<protein>
    <submittedName>
        <fullName evidence="2">Uncharacterized protein</fullName>
    </submittedName>
</protein>
<feature type="region of interest" description="Disordered" evidence="1">
    <location>
        <begin position="1"/>
        <end position="203"/>
    </location>
</feature>
<feature type="compositionally biased region" description="Acidic residues" evidence="1">
    <location>
        <begin position="64"/>
        <end position="81"/>
    </location>
</feature>
<feature type="compositionally biased region" description="Low complexity" evidence="1">
    <location>
        <begin position="8"/>
        <end position="17"/>
    </location>
</feature>
<dbReference type="EMBL" id="AZST01002410">
    <property type="protein sequence ID" value="KEP44990.1"/>
    <property type="molecule type" value="Genomic_DNA"/>
</dbReference>
<evidence type="ECO:0000256" key="1">
    <source>
        <dbReference type="SAM" id="MobiDB-lite"/>
    </source>
</evidence>
<feature type="non-terminal residue" evidence="2">
    <location>
        <position position="1"/>
    </location>
</feature>
<gene>
    <name evidence="2" type="ORF">V565_334160</name>
</gene>
<dbReference type="Proteomes" id="UP000027456">
    <property type="component" value="Unassembled WGS sequence"/>
</dbReference>
<keyword evidence="3" id="KW-1185">Reference proteome</keyword>
<sequence length="347" mass="38411">SEMKRTTPNSPAKNPKPSKLRSTVGGLSAAESRATDGPPPAPTVLSKAVNLQQHTPDVSMLNPDDPDWEDEDVVEIPETDFDDAKRSRARQNASQNVDEYETDSDNGDVPPPAMKKLTRSRARKNAKNVDNDTSENEIDPGDASDAPSETEKPKRGRARKNADKDTGKSAAGQATRNTGISKKKTKNAAKDADEDDEDEDDVADSLVTKPKTVILKIGAFKGARVLTESFMNQLCQALKISIINARVKESARMAKGKQYQLRSKYLKDLQKYEEAQDPIGLVVYQKVLLEEARSRRLAKELQLSNLGKDNMELRCRLERYEKPSNQLSNDLLSAQKAALNVEKEHLL</sequence>
<evidence type="ECO:0000313" key="3">
    <source>
        <dbReference type="Proteomes" id="UP000027456"/>
    </source>
</evidence>
<feature type="compositionally biased region" description="Acidic residues" evidence="1">
    <location>
        <begin position="192"/>
        <end position="203"/>
    </location>
</feature>
<organism evidence="2 3">
    <name type="scientific">Rhizoctonia solani 123E</name>
    <dbReference type="NCBI Taxonomy" id="1423351"/>
    <lineage>
        <taxon>Eukaryota</taxon>
        <taxon>Fungi</taxon>
        <taxon>Dikarya</taxon>
        <taxon>Basidiomycota</taxon>
        <taxon>Agaricomycotina</taxon>
        <taxon>Agaricomycetes</taxon>
        <taxon>Cantharellales</taxon>
        <taxon>Ceratobasidiaceae</taxon>
        <taxon>Rhizoctonia</taxon>
    </lineage>
</organism>
<reference evidence="2 3" key="1">
    <citation type="submission" date="2013-12" db="EMBL/GenBank/DDBJ databases">
        <authorList>
            <person name="Cubeta M."/>
            <person name="Pakala S."/>
            <person name="Fedorova N."/>
            <person name="Thomas E."/>
            <person name="Dean R."/>
            <person name="Jabaji S."/>
            <person name="Neate S."/>
            <person name="Toda T."/>
            <person name="Tavantzis S."/>
            <person name="Vilgalys R."/>
            <person name="Bharathan N."/>
            <person name="Pakala S."/>
            <person name="Losada L.S."/>
            <person name="Zafar N."/>
            <person name="Nierman W."/>
        </authorList>
    </citation>
    <scope>NUCLEOTIDE SEQUENCE [LARGE SCALE GENOMIC DNA]</scope>
    <source>
        <strain evidence="2 3">123E</strain>
    </source>
</reference>
<comment type="caution">
    <text evidence="2">The sequence shown here is derived from an EMBL/GenBank/DDBJ whole genome shotgun (WGS) entry which is preliminary data.</text>
</comment>
<proteinExistence type="predicted"/>
<feature type="compositionally biased region" description="Acidic residues" evidence="1">
    <location>
        <begin position="132"/>
        <end position="142"/>
    </location>
</feature>